<evidence type="ECO:0000256" key="1">
    <source>
        <dbReference type="SAM" id="MobiDB-lite"/>
    </source>
</evidence>
<feature type="region of interest" description="Disordered" evidence="1">
    <location>
        <begin position="1"/>
        <end position="27"/>
    </location>
</feature>
<protein>
    <submittedName>
        <fullName evidence="2">Uncharacterized protein</fullName>
    </submittedName>
</protein>
<organism evidence="2 3">
    <name type="scientific">Symbiodinium microadriaticum</name>
    <name type="common">Dinoflagellate</name>
    <name type="synonym">Zooxanthella microadriatica</name>
    <dbReference type="NCBI Taxonomy" id="2951"/>
    <lineage>
        <taxon>Eukaryota</taxon>
        <taxon>Sar</taxon>
        <taxon>Alveolata</taxon>
        <taxon>Dinophyceae</taxon>
        <taxon>Suessiales</taxon>
        <taxon>Symbiodiniaceae</taxon>
        <taxon>Symbiodinium</taxon>
    </lineage>
</organism>
<gene>
    <name evidence="2" type="ORF">AK812_SmicGene47588</name>
</gene>
<name>A0A1Q9BRE1_SYMMI</name>
<accession>A0A1Q9BRE1</accession>
<evidence type="ECO:0000313" key="2">
    <source>
        <dbReference type="EMBL" id="OLP73246.1"/>
    </source>
</evidence>
<sequence>VALLTQGPLRAPEPLPAPSGAARRGGAGCTCSSANSVFAGIRGKLGRLPGSGPLGSA</sequence>
<keyword evidence="3" id="KW-1185">Reference proteome</keyword>
<evidence type="ECO:0000313" key="3">
    <source>
        <dbReference type="Proteomes" id="UP000186817"/>
    </source>
</evidence>
<feature type="non-terminal residue" evidence="2">
    <location>
        <position position="1"/>
    </location>
</feature>
<dbReference type="Proteomes" id="UP000186817">
    <property type="component" value="Unassembled WGS sequence"/>
</dbReference>
<reference evidence="2 3" key="1">
    <citation type="submission" date="2016-02" db="EMBL/GenBank/DDBJ databases">
        <title>Genome analysis of coral dinoflagellate symbionts highlights evolutionary adaptations to a symbiotic lifestyle.</title>
        <authorList>
            <person name="Aranda M."/>
            <person name="Li Y."/>
            <person name="Liew Y.J."/>
            <person name="Baumgarten S."/>
            <person name="Simakov O."/>
            <person name="Wilson M."/>
            <person name="Piel J."/>
            <person name="Ashoor H."/>
            <person name="Bougouffa S."/>
            <person name="Bajic V.B."/>
            <person name="Ryu T."/>
            <person name="Ravasi T."/>
            <person name="Bayer T."/>
            <person name="Micklem G."/>
            <person name="Kim H."/>
            <person name="Bhak J."/>
            <person name="Lajeunesse T.C."/>
            <person name="Voolstra C.R."/>
        </authorList>
    </citation>
    <scope>NUCLEOTIDE SEQUENCE [LARGE SCALE GENOMIC DNA]</scope>
    <source>
        <strain evidence="2 3">CCMP2467</strain>
    </source>
</reference>
<dbReference type="AlphaFoldDB" id="A0A1Q9BRE1"/>
<comment type="caution">
    <text evidence="2">The sequence shown here is derived from an EMBL/GenBank/DDBJ whole genome shotgun (WGS) entry which is preliminary data.</text>
</comment>
<dbReference type="EMBL" id="LSRX01005956">
    <property type="protein sequence ID" value="OLP73246.1"/>
    <property type="molecule type" value="Genomic_DNA"/>
</dbReference>
<proteinExistence type="predicted"/>